<evidence type="ECO:0000256" key="3">
    <source>
        <dbReference type="ARBA" id="ARBA00022643"/>
    </source>
</evidence>
<comment type="caution">
    <text evidence="7">The sequence shown here is derived from an EMBL/GenBank/DDBJ whole genome shotgun (WGS) entry which is preliminary data.</text>
</comment>
<dbReference type="RefSeq" id="WP_035376875.1">
    <property type="nucleotide sequence ID" value="NZ_AUBI01000026.1"/>
</dbReference>
<dbReference type="Pfam" id="PF00881">
    <property type="entry name" value="Nitroreductase"/>
    <property type="match status" value="1"/>
</dbReference>
<dbReference type="GO" id="GO:0016491">
    <property type="term" value="F:oxidoreductase activity"/>
    <property type="evidence" value="ECO:0007669"/>
    <property type="project" value="UniProtKB-UniRule"/>
</dbReference>
<keyword evidence="4 5" id="KW-0560">Oxidoreductase</keyword>
<feature type="domain" description="Nitroreductase" evidence="6">
    <location>
        <begin position="35"/>
        <end position="188"/>
    </location>
</feature>
<dbReference type="Proteomes" id="UP000321635">
    <property type="component" value="Unassembled WGS sequence"/>
</dbReference>
<evidence type="ECO:0000256" key="1">
    <source>
        <dbReference type="ARBA" id="ARBA00008366"/>
    </source>
</evidence>
<dbReference type="PIRSF" id="PIRSF005426">
    <property type="entry name" value="Frp"/>
    <property type="match status" value="1"/>
</dbReference>
<gene>
    <name evidence="7" type="ORF">ANI02nite_36170</name>
</gene>
<dbReference type="AlphaFoldDB" id="A0A511XFJ8"/>
<dbReference type="STRING" id="1120919.GCA_000429165_03599"/>
<keyword evidence="2 5" id="KW-0285">Flavoprotein</keyword>
<evidence type="ECO:0000256" key="4">
    <source>
        <dbReference type="ARBA" id="ARBA00023002"/>
    </source>
</evidence>
<dbReference type="PANTHER" id="PTHR43425:SF2">
    <property type="entry name" value="OXYGEN-INSENSITIVE NADPH NITROREDUCTASE"/>
    <property type="match status" value="1"/>
</dbReference>
<protein>
    <submittedName>
        <fullName evidence="7">Nitroreductase</fullName>
    </submittedName>
</protein>
<dbReference type="SUPFAM" id="SSF55469">
    <property type="entry name" value="FMN-dependent nitroreductase-like"/>
    <property type="match status" value="1"/>
</dbReference>
<evidence type="ECO:0000259" key="6">
    <source>
        <dbReference type="Pfam" id="PF00881"/>
    </source>
</evidence>
<reference evidence="7 8" key="1">
    <citation type="submission" date="2019-07" db="EMBL/GenBank/DDBJ databases">
        <title>Whole genome shotgun sequence of Acetobacter nitrogenifigens NBRC 105050.</title>
        <authorList>
            <person name="Hosoyama A."/>
            <person name="Uohara A."/>
            <person name="Ohji S."/>
            <person name="Ichikawa N."/>
        </authorList>
    </citation>
    <scope>NUCLEOTIDE SEQUENCE [LARGE SCALE GENOMIC DNA]</scope>
    <source>
        <strain evidence="7 8">NBRC 105050</strain>
    </source>
</reference>
<evidence type="ECO:0000313" key="7">
    <source>
        <dbReference type="EMBL" id="GEN61733.1"/>
    </source>
</evidence>
<sequence>MALKNFSTAWRQRYGDASEAAPTESANAQTLSLLEHRSVRSFLNTPLPPGALEKAIAAAQSASSSSNLQPWSVIAVRDPERKARLSKLANDQVHIRDAPLLLVWIVDLARLSRIAKRAGAPSEALDYLDSYIVGLVDVALAAQNAVVSLEATGLGVVYIGALRNNAEAVARELHLPPQTAVAFGLTVGTPDPSRPTFIKPRLAQSQVLHHERYGAPNEEAAVAQYDKVFSDFQESQGLPARTWTSTVLQRIESVGALHGREQLRDLLARWSLPLK</sequence>
<dbReference type="InterPro" id="IPR029479">
    <property type="entry name" value="Nitroreductase"/>
</dbReference>
<organism evidence="7 8">
    <name type="scientific">Acetobacter nitrogenifigens DSM 23921 = NBRC 105050</name>
    <dbReference type="NCBI Taxonomy" id="1120919"/>
    <lineage>
        <taxon>Bacteria</taxon>
        <taxon>Pseudomonadati</taxon>
        <taxon>Pseudomonadota</taxon>
        <taxon>Alphaproteobacteria</taxon>
        <taxon>Acetobacterales</taxon>
        <taxon>Acetobacteraceae</taxon>
        <taxon>Acetobacter</taxon>
    </lineage>
</organism>
<name>A0A511XFJ8_9PROT</name>
<evidence type="ECO:0000313" key="8">
    <source>
        <dbReference type="Proteomes" id="UP000321635"/>
    </source>
</evidence>
<dbReference type="Gene3D" id="3.40.109.10">
    <property type="entry name" value="NADH Oxidase"/>
    <property type="match status" value="1"/>
</dbReference>
<dbReference type="InterPro" id="IPR016446">
    <property type="entry name" value="Flavin_OxRdtase_Frp"/>
</dbReference>
<dbReference type="OrthoDB" id="3181400at2"/>
<evidence type="ECO:0000256" key="2">
    <source>
        <dbReference type="ARBA" id="ARBA00022630"/>
    </source>
</evidence>
<dbReference type="PANTHER" id="PTHR43425">
    <property type="entry name" value="OXYGEN-INSENSITIVE NADPH NITROREDUCTASE"/>
    <property type="match status" value="1"/>
</dbReference>
<comment type="similarity">
    <text evidence="1 5">Belongs to the flavin oxidoreductase frp family.</text>
</comment>
<keyword evidence="3 5" id="KW-0288">FMN</keyword>
<keyword evidence="8" id="KW-1185">Reference proteome</keyword>
<dbReference type="EMBL" id="BJYF01000067">
    <property type="protein sequence ID" value="GEN61733.1"/>
    <property type="molecule type" value="Genomic_DNA"/>
</dbReference>
<evidence type="ECO:0000256" key="5">
    <source>
        <dbReference type="PIRNR" id="PIRNR005426"/>
    </source>
</evidence>
<accession>A0A511XFJ8</accession>
<proteinExistence type="inferred from homology"/>
<dbReference type="CDD" id="cd02146">
    <property type="entry name" value="NfsA-like"/>
    <property type="match status" value="1"/>
</dbReference>
<dbReference type="InterPro" id="IPR000415">
    <property type="entry name" value="Nitroreductase-like"/>
</dbReference>
<keyword evidence="5" id="KW-0521">NADP</keyword>